<dbReference type="SUPFAM" id="SSF51197">
    <property type="entry name" value="Clavaminate synthase-like"/>
    <property type="match status" value="1"/>
</dbReference>
<dbReference type="PROSITE" id="PS51471">
    <property type="entry name" value="FE2OG_OXY"/>
    <property type="match status" value="1"/>
</dbReference>
<dbReference type="InterPro" id="IPR004574">
    <property type="entry name" value="Alkb"/>
</dbReference>
<dbReference type="PANTHER" id="PTHR16557:SF2">
    <property type="entry name" value="NUCLEIC ACID DIOXYGENASE ALKBH1"/>
    <property type="match status" value="1"/>
</dbReference>
<evidence type="ECO:0000256" key="3">
    <source>
        <dbReference type="ARBA" id="ARBA00022964"/>
    </source>
</evidence>
<name>A0ABU3DCY0_9RHOB</name>
<feature type="domain" description="Fe2OG dioxygenase" evidence="6">
    <location>
        <begin position="106"/>
        <end position="207"/>
    </location>
</feature>
<evidence type="ECO:0000256" key="1">
    <source>
        <dbReference type="ARBA" id="ARBA00001954"/>
    </source>
</evidence>
<reference evidence="7 8" key="1">
    <citation type="submission" date="2023-09" db="EMBL/GenBank/DDBJ databases">
        <authorList>
            <person name="Rey-Velasco X."/>
        </authorList>
    </citation>
    <scope>NUCLEOTIDE SEQUENCE [LARGE SCALE GENOMIC DNA]</scope>
    <source>
        <strain evidence="7 8">F158</strain>
    </source>
</reference>
<dbReference type="InterPro" id="IPR037151">
    <property type="entry name" value="AlkB-like_sf"/>
</dbReference>
<dbReference type="Gene3D" id="2.60.120.590">
    <property type="entry name" value="Alpha-ketoglutarate-dependent dioxygenase AlkB-like"/>
    <property type="match status" value="1"/>
</dbReference>
<organism evidence="7 8">
    <name type="scientific">Tropicimonas omnivorans</name>
    <dbReference type="NCBI Taxonomy" id="3075590"/>
    <lineage>
        <taxon>Bacteria</taxon>
        <taxon>Pseudomonadati</taxon>
        <taxon>Pseudomonadota</taxon>
        <taxon>Alphaproteobacteria</taxon>
        <taxon>Rhodobacterales</taxon>
        <taxon>Roseobacteraceae</taxon>
        <taxon>Tropicimonas</taxon>
    </lineage>
</organism>
<accession>A0ABU3DCY0</accession>
<dbReference type="RefSeq" id="WP_311689341.1">
    <property type="nucleotide sequence ID" value="NZ_JAVRHL010000001.1"/>
</dbReference>
<dbReference type="EMBL" id="JAVRHL010000001">
    <property type="protein sequence ID" value="MDT0681566.1"/>
    <property type="molecule type" value="Genomic_DNA"/>
</dbReference>
<evidence type="ECO:0000313" key="8">
    <source>
        <dbReference type="Proteomes" id="UP001265259"/>
    </source>
</evidence>
<dbReference type="InterPro" id="IPR005123">
    <property type="entry name" value="Oxoglu/Fe-dep_dioxygenase_dom"/>
</dbReference>
<dbReference type="PANTHER" id="PTHR16557">
    <property type="entry name" value="ALKYLATED DNA REPAIR PROTEIN ALKB-RELATED"/>
    <property type="match status" value="1"/>
</dbReference>
<evidence type="ECO:0000256" key="4">
    <source>
        <dbReference type="ARBA" id="ARBA00023002"/>
    </source>
</evidence>
<evidence type="ECO:0000313" key="7">
    <source>
        <dbReference type="EMBL" id="MDT0681566.1"/>
    </source>
</evidence>
<gene>
    <name evidence="7" type="ORF">RM543_02625</name>
</gene>
<dbReference type="Pfam" id="PF13532">
    <property type="entry name" value="2OG-FeII_Oxy_2"/>
    <property type="match status" value="1"/>
</dbReference>
<proteinExistence type="predicted"/>
<keyword evidence="4" id="KW-0560">Oxidoreductase</keyword>
<dbReference type="GO" id="GO:0051213">
    <property type="term" value="F:dioxygenase activity"/>
    <property type="evidence" value="ECO:0007669"/>
    <property type="project" value="UniProtKB-KW"/>
</dbReference>
<keyword evidence="5" id="KW-0408">Iron</keyword>
<evidence type="ECO:0000256" key="2">
    <source>
        <dbReference type="ARBA" id="ARBA00022723"/>
    </source>
</evidence>
<keyword evidence="2" id="KW-0479">Metal-binding</keyword>
<protein>
    <submittedName>
        <fullName evidence="7">Alpha-ketoglutarate-dependent dioxygenase AlkB</fullName>
    </submittedName>
</protein>
<comment type="caution">
    <text evidence="7">The sequence shown here is derived from an EMBL/GenBank/DDBJ whole genome shotgun (WGS) entry which is preliminary data.</text>
</comment>
<comment type="cofactor">
    <cofactor evidence="1">
        <name>Fe(2+)</name>
        <dbReference type="ChEBI" id="CHEBI:29033"/>
    </cofactor>
</comment>
<evidence type="ECO:0000256" key="5">
    <source>
        <dbReference type="ARBA" id="ARBA00023004"/>
    </source>
</evidence>
<keyword evidence="8" id="KW-1185">Reference proteome</keyword>
<dbReference type="Proteomes" id="UP001265259">
    <property type="component" value="Unassembled WGS sequence"/>
</dbReference>
<evidence type="ECO:0000259" key="6">
    <source>
        <dbReference type="PROSITE" id="PS51471"/>
    </source>
</evidence>
<keyword evidence="3 7" id="KW-0223">Dioxygenase</keyword>
<dbReference type="InterPro" id="IPR027450">
    <property type="entry name" value="AlkB-like"/>
</dbReference>
<sequence>MDLFGEAAPPRDIRGVIVHPGLLDRAAQEALVRDVRTLVEAAPLFRPETRRGQKMSVRMTSAGSVGWVSDRRGYRYEPQHPAGVPWPAIPRSVLAIWDEVAGVDRQPDTCLVNFYDADAKMGMHQDRDEADLRWPVVSISLGDEALFRIGNEERGGRTQSLWLRSGDVAVLGGEGRMLHHGIDRIRAGSSDLLAGGGRLNLTLRVAGA</sequence>